<protein>
    <submittedName>
        <fullName evidence="1">Uncharacterized protein</fullName>
    </submittedName>
</protein>
<dbReference type="AlphaFoldDB" id="A0A9D4IMQ3"/>
<dbReference type="Proteomes" id="UP000828390">
    <property type="component" value="Unassembled WGS sequence"/>
</dbReference>
<accession>A0A9D4IMQ3</accession>
<gene>
    <name evidence="1" type="ORF">DPMN_157920</name>
</gene>
<organism evidence="1 2">
    <name type="scientific">Dreissena polymorpha</name>
    <name type="common">Zebra mussel</name>
    <name type="synonym">Mytilus polymorpha</name>
    <dbReference type="NCBI Taxonomy" id="45954"/>
    <lineage>
        <taxon>Eukaryota</taxon>
        <taxon>Metazoa</taxon>
        <taxon>Spiralia</taxon>
        <taxon>Lophotrochozoa</taxon>
        <taxon>Mollusca</taxon>
        <taxon>Bivalvia</taxon>
        <taxon>Autobranchia</taxon>
        <taxon>Heteroconchia</taxon>
        <taxon>Euheterodonta</taxon>
        <taxon>Imparidentia</taxon>
        <taxon>Neoheterodontei</taxon>
        <taxon>Myida</taxon>
        <taxon>Dreissenoidea</taxon>
        <taxon>Dreissenidae</taxon>
        <taxon>Dreissena</taxon>
    </lineage>
</organism>
<reference evidence="1" key="1">
    <citation type="journal article" date="2019" name="bioRxiv">
        <title>The Genome of the Zebra Mussel, Dreissena polymorpha: A Resource for Invasive Species Research.</title>
        <authorList>
            <person name="McCartney M.A."/>
            <person name="Auch B."/>
            <person name="Kono T."/>
            <person name="Mallez S."/>
            <person name="Zhang Y."/>
            <person name="Obille A."/>
            <person name="Becker A."/>
            <person name="Abrahante J.E."/>
            <person name="Garbe J."/>
            <person name="Badalamenti J.P."/>
            <person name="Herman A."/>
            <person name="Mangelson H."/>
            <person name="Liachko I."/>
            <person name="Sullivan S."/>
            <person name="Sone E.D."/>
            <person name="Koren S."/>
            <person name="Silverstein K.A.T."/>
            <person name="Beckman K.B."/>
            <person name="Gohl D.M."/>
        </authorList>
    </citation>
    <scope>NUCLEOTIDE SEQUENCE</scope>
    <source>
        <strain evidence="1">Duluth1</strain>
        <tissue evidence="1">Whole animal</tissue>
    </source>
</reference>
<reference evidence="1" key="2">
    <citation type="submission" date="2020-11" db="EMBL/GenBank/DDBJ databases">
        <authorList>
            <person name="McCartney M.A."/>
            <person name="Auch B."/>
            <person name="Kono T."/>
            <person name="Mallez S."/>
            <person name="Becker A."/>
            <person name="Gohl D.M."/>
            <person name="Silverstein K.A.T."/>
            <person name="Koren S."/>
            <person name="Bechman K.B."/>
            <person name="Herman A."/>
            <person name="Abrahante J.E."/>
            <person name="Garbe J."/>
        </authorList>
    </citation>
    <scope>NUCLEOTIDE SEQUENCE</scope>
    <source>
        <strain evidence="1">Duluth1</strain>
        <tissue evidence="1">Whole animal</tissue>
    </source>
</reference>
<evidence type="ECO:0000313" key="2">
    <source>
        <dbReference type="Proteomes" id="UP000828390"/>
    </source>
</evidence>
<evidence type="ECO:0000313" key="1">
    <source>
        <dbReference type="EMBL" id="KAH3780110.1"/>
    </source>
</evidence>
<sequence>MLHDLLDLVNAEHCLESYETVRPRSSSWLPLEGFCRYLKEPVPAEFTLAPVNSVVGLLNWRVLYMLAAVLAAQGTYLLD</sequence>
<comment type="caution">
    <text evidence="1">The sequence shown here is derived from an EMBL/GenBank/DDBJ whole genome shotgun (WGS) entry which is preliminary data.</text>
</comment>
<dbReference type="EMBL" id="JAIWYP010000008">
    <property type="protein sequence ID" value="KAH3780110.1"/>
    <property type="molecule type" value="Genomic_DNA"/>
</dbReference>
<keyword evidence="2" id="KW-1185">Reference proteome</keyword>
<name>A0A9D4IMQ3_DREPO</name>
<proteinExistence type="predicted"/>